<evidence type="ECO:0000256" key="6">
    <source>
        <dbReference type="ARBA" id="ARBA00023002"/>
    </source>
</evidence>
<protein>
    <recommendedName>
        <fullName evidence="10">Short-chain dehydrogenase/reductase 3</fullName>
    </recommendedName>
    <alternativeName>
        <fullName evidence="11">Retinal short-chain dehydrogenase/reductase 1</fullName>
    </alternativeName>
</protein>
<proteinExistence type="inferred from homology"/>
<dbReference type="PRINTS" id="PR00081">
    <property type="entry name" value="GDHRDH"/>
</dbReference>
<comment type="subcellular location">
    <subcellularLocation>
        <location evidence="1">Membrane</location>
        <topology evidence="1">Multi-pass membrane protein</topology>
    </subcellularLocation>
</comment>
<evidence type="ECO:0000256" key="12">
    <source>
        <dbReference type="SAM" id="Phobius"/>
    </source>
</evidence>
<keyword evidence="5 12" id="KW-1133">Transmembrane helix</keyword>
<evidence type="ECO:0000313" key="13">
    <source>
        <dbReference type="EMBL" id="CRK88201.1"/>
    </source>
</evidence>
<comment type="function">
    <text evidence="9">Catalyzes the reduction of all-trans-retinal to all-trans-retinol in the presence of NADPH.</text>
</comment>
<evidence type="ECO:0000256" key="2">
    <source>
        <dbReference type="ARBA" id="ARBA00006484"/>
    </source>
</evidence>
<organism evidence="13 14">
    <name type="scientific">Clunio marinus</name>
    <dbReference type="NCBI Taxonomy" id="568069"/>
    <lineage>
        <taxon>Eukaryota</taxon>
        <taxon>Metazoa</taxon>
        <taxon>Ecdysozoa</taxon>
        <taxon>Arthropoda</taxon>
        <taxon>Hexapoda</taxon>
        <taxon>Insecta</taxon>
        <taxon>Pterygota</taxon>
        <taxon>Neoptera</taxon>
        <taxon>Endopterygota</taxon>
        <taxon>Diptera</taxon>
        <taxon>Nematocera</taxon>
        <taxon>Chironomoidea</taxon>
        <taxon>Chironomidae</taxon>
        <taxon>Clunio</taxon>
    </lineage>
</organism>
<evidence type="ECO:0000256" key="3">
    <source>
        <dbReference type="ARBA" id="ARBA00022692"/>
    </source>
</evidence>
<sequence length="639" mass="71977">MSFKFYFLVFWDCLKTFFVSCGLICLESKKLFFYKRKDVRGKLALITGGGHGLGRGISLRLAELGCRIVIADVNLEAAEKTCKEIRDKGVQAKAYKVNVTKANEIEKLRDNVFNDLGAVDILINNAGLMSNSNLDETPENIETMLKVNVLGPILVTKCFLDQMKERRNGHIVCIASMSGIISTPHNIPYTASKFGAYGFMSALEENLRIKQWRKYIKTTTICPYFIKTREDIVDFLNSEIRFPALETKEAAYETVEAILREDRVVAIPGYQKPLCKFLNLFPLSVQEAARDRILREFDFTNPNFLKGMAWYEIPNTTTFSIYFTLAFGVVTIIFVFCLWVKATCGMFTSSVRMDGKTVLITGANSGIGKETARDLAKRGARIIMACRTMDTAYEARDEIIKQTGNENILIKKLDLSSQKSVRDFAAEIMKTEKRIDVLIHNAGYANTFHKAKSVDGIELSMATNHYGPFLLTHLLIDLLKKSAPCRIVVVASGWYRLARLNLKKHLNQLDGLPGYLYYVSKSANIMFAMELAKRLQGTGITVNSLHPGVIDSGIWRNVPFPLSIGLAILNYCLFKTVVEGAQTTIMLACSEELNDVTGKYFSDCKESELQPYVTNSEDHKRLWDESIKMIKLTDTDPKI</sequence>
<evidence type="ECO:0000256" key="4">
    <source>
        <dbReference type="ARBA" id="ARBA00022857"/>
    </source>
</evidence>
<dbReference type="FunFam" id="3.40.50.720:FF:000131">
    <property type="entry name" value="Short-chain dehydrogenase/reductase 3"/>
    <property type="match status" value="1"/>
</dbReference>
<dbReference type="Gene3D" id="3.40.50.720">
    <property type="entry name" value="NAD(P)-binding Rossmann-like Domain"/>
    <property type="match status" value="2"/>
</dbReference>
<dbReference type="PANTHER" id="PTHR43157:SF66">
    <property type="entry name" value="WW DOMAIN-CONTAINING OXIDOREDUCTASE-LIKE PROTEIN"/>
    <property type="match status" value="1"/>
</dbReference>
<keyword evidence="14" id="KW-1185">Reference proteome</keyword>
<dbReference type="STRING" id="568069.A0A1J1HPR2"/>
<dbReference type="Pfam" id="PF00106">
    <property type="entry name" value="adh_short"/>
    <property type="match status" value="2"/>
</dbReference>
<accession>A0A1J1HPR2</accession>
<dbReference type="EMBL" id="CVRI01000006">
    <property type="protein sequence ID" value="CRK88201.1"/>
    <property type="molecule type" value="Genomic_DNA"/>
</dbReference>
<gene>
    <name evidence="13" type="ORF">CLUMA_CG001982</name>
</gene>
<evidence type="ECO:0000256" key="7">
    <source>
        <dbReference type="ARBA" id="ARBA00023098"/>
    </source>
</evidence>
<dbReference type="InterPro" id="IPR002347">
    <property type="entry name" value="SDR_fam"/>
</dbReference>
<keyword evidence="6" id="KW-0560">Oxidoreductase</keyword>
<dbReference type="GO" id="GO:0052650">
    <property type="term" value="F:all-trans-retinol dehydrogenase (NADP+) activity"/>
    <property type="evidence" value="ECO:0007669"/>
    <property type="project" value="UniProtKB-ARBA"/>
</dbReference>
<dbReference type="AlphaFoldDB" id="A0A1J1HPR2"/>
<keyword evidence="7" id="KW-0443">Lipid metabolism</keyword>
<feature type="transmembrane region" description="Helical" evidence="12">
    <location>
        <begin position="321"/>
        <end position="342"/>
    </location>
</feature>
<dbReference type="InterPro" id="IPR036291">
    <property type="entry name" value="NAD(P)-bd_dom_sf"/>
</dbReference>
<keyword evidence="8 12" id="KW-0472">Membrane</keyword>
<keyword evidence="3 12" id="KW-0812">Transmembrane</keyword>
<evidence type="ECO:0000256" key="10">
    <source>
        <dbReference type="ARBA" id="ARBA00068717"/>
    </source>
</evidence>
<dbReference type="PANTHER" id="PTHR43157">
    <property type="entry name" value="PHOSPHATIDYLINOSITOL-GLYCAN BIOSYNTHESIS CLASS F PROTEIN-RELATED"/>
    <property type="match status" value="1"/>
</dbReference>
<evidence type="ECO:0000256" key="5">
    <source>
        <dbReference type="ARBA" id="ARBA00022989"/>
    </source>
</evidence>
<keyword evidence="4" id="KW-0521">NADP</keyword>
<dbReference type="Proteomes" id="UP000183832">
    <property type="component" value="Unassembled WGS sequence"/>
</dbReference>
<dbReference type="GO" id="GO:0016020">
    <property type="term" value="C:membrane"/>
    <property type="evidence" value="ECO:0007669"/>
    <property type="project" value="UniProtKB-SubCell"/>
</dbReference>
<name>A0A1J1HPR2_9DIPT</name>
<evidence type="ECO:0000256" key="11">
    <source>
        <dbReference type="ARBA" id="ARBA00082544"/>
    </source>
</evidence>
<comment type="similarity">
    <text evidence="2">Belongs to the short-chain dehydrogenases/reductases (SDR) family.</text>
</comment>
<dbReference type="CDD" id="cd05327">
    <property type="entry name" value="retinol-DH_like_SDR_c_like"/>
    <property type="match status" value="1"/>
</dbReference>
<reference evidence="13 14" key="1">
    <citation type="submission" date="2015-04" db="EMBL/GenBank/DDBJ databases">
        <authorList>
            <person name="Syromyatnikov M.Y."/>
            <person name="Popov V.N."/>
        </authorList>
    </citation>
    <scope>NUCLEOTIDE SEQUENCE [LARGE SCALE GENOMIC DNA]</scope>
</reference>
<dbReference type="OrthoDB" id="191139at2759"/>
<evidence type="ECO:0000256" key="1">
    <source>
        <dbReference type="ARBA" id="ARBA00004141"/>
    </source>
</evidence>
<evidence type="ECO:0000256" key="9">
    <source>
        <dbReference type="ARBA" id="ARBA00059620"/>
    </source>
</evidence>
<evidence type="ECO:0000313" key="14">
    <source>
        <dbReference type="Proteomes" id="UP000183832"/>
    </source>
</evidence>
<dbReference type="PRINTS" id="PR00080">
    <property type="entry name" value="SDRFAMILY"/>
</dbReference>
<dbReference type="SUPFAM" id="SSF51735">
    <property type="entry name" value="NAD(P)-binding Rossmann-fold domains"/>
    <property type="match status" value="2"/>
</dbReference>
<evidence type="ECO:0000256" key="8">
    <source>
        <dbReference type="ARBA" id="ARBA00023136"/>
    </source>
</evidence>